<dbReference type="GO" id="GO:0016787">
    <property type="term" value="F:hydrolase activity"/>
    <property type="evidence" value="ECO:0007669"/>
    <property type="project" value="UniProtKB-KW"/>
</dbReference>
<keyword evidence="7" id="KW-1185">Reference proteome</keyword>
<dbReference type="SUPFAM" id="SSF56300">
    <property type="entry name" value="Metallo-dependent phosphatases"/>
    <property type="match status" value="1"/>
</dbReference>
<dbReference type="Pfam" id="PF00149">
    <property type="entry name" value="Metallophos"/>
    <property type="match status" value="1"/>
</dbReference>
<organism evidence="6 7">
    <name type="scientific">Salinisphaera japonica YTM-1</name>
    <dbReference type="NCBI Taxonomy" id="1209778"/>
    <lineage>
        <taxon>Bacteria</taxon>
        <taxon>Pseudomonadati</taxon>
        <taxon>Pseudomonadota</taxon>
        <taxon>Gammaproteobacteria</taxon>
        <taxon>Salinisphaerales</taxon>
        <taxon>Salinisphaeraceae</taxon>
        <taxon>Salinisphaera</taxon>
    </lineage>
</organism>
<gene>
    <name evidence="6" type="ORF">SAJA_01655</name>
</gene>
<dbReference type="AlphaFoldDB" id="A0A423Q1E6"/>
<evidence type="ECO:0000256" key="4">
    <source>
        <dbReference type="ARBA" id="ARBA00025742"/>
    </source>
</evidence>
<keyword evidence="3" id="KW-0408">Iron</keyword>
<protein>
    <submittedName>
        <fullName evidence="6">Phosphoesterase</fullName>
    </submittedName>
</protein>
<evidence type="ECO:0000313" key="7">
    <source>
        <dbReference type="Proteomes" id="UP000285310"/>
    </source>
</evidence>
<dbReference type="PANTHER" id="PTHR42988">
    <property type="entry name" value="PHOSPHOHYDROLASE"/>
    <property type="match status" value="1"/>
</dbReference>
<evidence type="ECO:0000259" key="5">
    <source>
        <dbReference type="Pfam" id="PF00149"/>
    </source>
</evidence>
<feature type="domain" description="Calcineurin-like phosphoesterase" evidence="5">
    <location>
        <begin position="7"/>
        <end position="192"/>
    </location>
</feature>
<proteinExistence type="inferred from homology"/>
<name>A0A423Q1E6_9GAMM</name>
<dbReference type="InterPro" id="IPR029052">
    <property type="entry name" value="Metallo-depent_PP-like"/>
</dbReference>
<dbReference type="PANTHER" id="PTHR42988:SF2">
    <property type="entry name" value="CYCLIC NUCLEOTIDE PHOSPHODIESTERASE CBUA0032-RELATED"/>
    <property type="match status" value="1"/>
</dbReference>
<dbReference type="FunCoup" id="A0A423Q1E6">
    <property type="interactions" value="57"/>
</dbReference>
<evidence type="ECO:0000256" key="2">
    <source>
        <dbReference type="ARBA" id="ARBA00022801"/>
    </source>
</evidence>
<accession>A0A423Q1E6</accession>
<dbReference type="GO" id="GO:0046872">
    <property type="term" value="F:metal ion binding"/>
    <property type="evidence" value="ECO:0007669"/>
    <property type="project" value="UniProtKB-KW"/>
</dbReference>
<comment type="similarity">
    <text evidence="4">Belongs to the cyclic nucleotide phosphodiesterase class-III family.</text>
</comment>
<dbReference type="InParanoid" id="A0A423Q1E6"/>
<dbReference type="Proteomes" id="UP000285310">
    <property type="component" value="Unassembled WGS sequence"/>
</dbReference>
<evidence type="ECO:0000256" key="1">
    <source>
        <dbReference type="ARBA" id="ARBA00022723"/>
    </source>
</evidence>
<dbReference type="EMBL" id="AYKG01000002">
    <property type="protein sequence ID" value="ROO32341.1"/>
    <property type="molecule type" value="Genomic_DNA"/>
</dbReference>
<dbReference type="InterPro" id="IPR004843">
    <property type="entry name" value="Calcineurin-like_PHP"/>
</dbReference>
<dbReference type="InterPro" id="IPR050884">
    <property type="entry name" value="CNP_phosphodiesterase-III"/>
</dbReference>
<dbReference type="RefSeq" id="WP_123656915.1">
    <property type="nucleotide sequence ID" value="NZ_AYKG01000002.1"/>
</dbReference>
<keyword evidence="1" id="KW-0479">Metal-binding</keyword>
<dbReference type="Gene3D" id="3.60.21.10">
    <property type="match status" value="1"/>
</dbReference>
<reference evidence="6 7" key="1">
    <citation type="submission" date="2013-10" db="EMBL/GenBank/DDBJ databases">
        <title>Salinisphaera japonica YTM-1 Genome Sequencing.</title>
        <authorList>
            <person name="Lai Q."/>
            <person name="Li C."/>
            <person name="Shao Z."/>
        </authorList>
    </citation>
    <scope>NUCLEOTIDE SEQUENCE [LARGE SCALE GENOMIC DNA]</scope>
    <source>
        <strain evidence="6 7">YTM-1</strain>
    </source>
</reference>
<evidence type="ECO:0000256" key="3">
    <source>
        <dbReference type="ARBA" id="ARBA00023004"/>
    </source>
</evidence>
<dbReference type="OrthoDB" id="9784378at2"/>
<keyword evidence="2" id="KW-0378">Hydrolase</keyword>
<sequence length="259" mass="28086">MTDIRYIAHLTDPHLLADPAARLHGWAVADAFEQVWADMRACLPAPDALVLGGDLVDDLSPAGYRWLADRLAVLDCPVLAVAGNHDDPQAMRQHLRGAQVHGALDLGPWHLIGLNTQVPGAEHGQLRAHDRRRLDTVLADPMRQCLVVMHHPPIAVGTAWIDAIGLVDQTIFADQMAGGASCRGVLAGHVHQAFTGALGDCPIWTTPSTMRQFLPGATTFAEDEAAAPGWRWLALHDDGRIETGIRRLGDRPRRIALKA</sequence>
<comment type="caution">
    <text evidence="6">The sequence shown here is derived from an EMBL/GenBank/DDBJ whole genome shotgun (WGS) entry which is preliminary data.</text>
</comment>
<evidence type="ECO:0000313" key="6">
    <source>
        <dbReference type="EMBL" id="ROO32341.1"/>
    </source>
</evidence>